<evidence type="ECO:0000313" key="1">
    <source>
        <dbReference type="EnsemblPlants" id="ONIVA03G00990.3"/>
    </source>
</evidence>
<dbReference type="Gramene" id="ONIVA03G00990.3">
    <property type="protein sequence ID" value="ONIVA03G00990.3"/>
    <property type="gene ID" value="ONIVA03G00990"/>
</dbReference>
<evidence type="ECO:0000313" key="2">
    <source>
        <dbReference type="Proteomes" id="UP000006591"/>
    </source>
</evidence>
<dbReference type="HOGENOM" id="CLU_2562283_0_0_1"/>
<accession>A0A0E0GFW2</accession>
<dbReference type="Gramene" id="ONIVA03G00990.1">
    <property type="protein sequence ID" value="ONIVA03G00990.1"/>
    <property type="gene ID" value="ONIVA03G00990"/>
</dbReference>
<reference evidence="1" key="2">
    <citation type="submission" date="2018-04" db="EMBL/GenBank/DDBJ databases">
        <title>OnivRS2 (Oryza nivara Reference Sequence Version 2).</title>
        <authorList>
            <person name="Zhang J."/>
            <person name="Kudrna D."/>
            <person name="Lee S."/>
            <person name="Talag J."/>
            <person name="Rajasekar S."/>
            <person name="Welchert J."/>
            <person name="Hsing Y.-I."/>
            <person name="Wing R.A."/>
        </authorList>
    </citation>
    <scope>NUCLEOTIDE SEQUENCE [LARGE SCALE GENOMIC DNA]</scope>
    <source>
        <strain evidence="1">SL10</strain>
    </source>
</reference>
<protein>
    <submittedName>
        <fullName evidence="1">Uncharacterized protein</fullName>
    </submittedName>
</protein>
<dbReference type="Proteomes" id="UP000006591">
    <property type="component" value="Chromosome 3"/>
</dbReference>
<dbReference type="EnsemblPlants" id="ONIVA03G00990.2">
    <property type="protein sequence ID" value="ONIVA03G00990.2"/>
    <property type="gene ID" value="ONIVA03G00990"/>
</dbReference>
<keyword evidence="2" id="KW-1185">Reference proteome</keyword>
<organism evidence="1">
    <name type="scientific">Oryza nivara</name>
    <name type="common">Indian wild rice</name>
    <name type="synonym">Oryza sativa f. spontanea</name>
    <dbReference type="NCBI Taxonomy" id="4536"/>
    <lineage>
        <taxon>Eukaryota</taxon>
        <taxon>Viridiplantae</taxon>
        <taxon>Streptophyta</taxon>
        <taxon>Embryophyta</taxon>
        <taxon>Tracheophyta</taxon>
        <taxon>Spermatophyta</taxon>
        <taxon>Magnoliopsida</taxon>
        <taxon>Liliopsida</taxon>
        <taxon>Poales</taxon>
        <taxon>Poaceae</taxon>
        <taxon>BOP clade</taxon>
        <taxon>Oryzoideae</taxon>
        <taxon>Oryzeae</taxon>
        <taxon>Oryzinae</taxon>
        <taxon>Oryza</taxon>
    </lineage>
</organism>
<sequence length="82" mass="9420">MTTQLNCTEPNRHDMNASIGCYSSLLSACSIARCESGQIYRNGISWLLYSMCEKWCLFVMRYSIRQHGKLVVHSTSQQQPQQ</sequence>
<dbReference type="EnsemblPlants" id="ONIVA03G00990.3">
    <property type="protein sequence ID" value="ONIVA03G00990.3"/>
    <property type="gene ID" value="ONIVA03G00990"/>
</dbReference>
<dbReference type="AlphaFoldDB" id="A0A0E0GFW2"/>
<dbReference type="EnsemblPlants" id="ONIVA03G00990.1">
    <property type="protein sequence ID" value="ONIVA03G00990.1"/>
    <property type="gene ID" value="ONIVA03G00990"/>
</dbReference>
<name>A0A0E0GFW2_ORYNI</name>
<dbReference type="Gramene" id="ONIVA03G00990.2">
    <property type="protein sequence ID" value="ONIVA03G00990.2"/>
    <property type="gene ID" value="ONIVA03G00990"/>
</dbReference>
<proteinExistence type="predicted"/>
<reference evidence="1" key="1">
    <citation type="submission" date="2015-04" db="UniProtKB">
        <authorList>
            <consortium name="EnsemblPlants"/>
        </authorList>
    </citation>
    <scope>IDENTIFICATION</scope>
    <source>
        <strain evidence="1">SL10</strain>
    </source>
</reference>